<dbReference type="GO" id="GO:0035859">
    <property type="term" value="C:Seh1-associated complex"/>
    <property type="evidence" value="ECO:0007669"/>
    <property type="project" value="TreeGrafter"/>
</dbReference>
<dbReference type="Proteomes" id="UP001360560">
    <property type="component" value="Unassembled WGS sequence"/>
</dbReference>
<comment type="subcellular location">
    <subcellularLocation>
        <location evidence="11">Endomembrane system</location>
        <topology evidence="11">Peripheral membrane protein</topology>
        <orientation evidence="11">Cytoplasmic side</orientation>
    </subcellularLocation>
    <subcellularLocation>
        <location evidence="1">Nucleus</location>
        <location evidence="1">Nuclear pore complex</location>
    </subcellularLocation>
</comment>
<dbReference type="EMBL" id="BTFZ01000002">
    <property type="protein sequence ID" value="GMM33909.1"/>
    <property type="molecule type" value="Genomic_DNA"/>
</dbReference>
<evidence type="ECO:0000256" key="8">
    <source>
        <dbReference type="ARBA" id="ARBA00023010"/>
    </source>
</evidence>
<keyword evidence="10" id="KW-0539">Nucleus</keyword>
<keyword evidence="5" id="KW-0677">Repeat</keyword>
<keyword evidence="9" id="KW-0906">Nuclear pore complex</keyword>
<accession>A0AAV5QGQ1</accession>
<reference evidence="13 14" key="1">
    <citation type="journal article" date="2023" name="Elife">
        <title>Identification of key yeast species and microbe-microbe interactions impacting larval growth of Drosophila in the wild.</title>
        <authorList>
            <person name="Mure A."/>
            <person name="Sugiura Y."/>
            <person name="Maeda R."/>
            <person name="Honda K."/>
            <person name="Sakurai N."/>
            <person name="Takahashi Y."/>
            <person name="Watada M."/>
            <person name="Katoh T."/>
            <person name="Gotoh A."/>
            <person name="Gotoh Y."/>
            <person name="Taniguchi I."/>
            <person name="Nakamura K."/>
            <person name="Hayashi T."/>
            <person name="Katayama T."/>
            <person name="Uemura T."/>
            <person name="Hattori Y."/>
        </authorList>
    </citation>
    <scope>NUCLEOTIDE SEQUENCE [LARGE SCALE GENOMIC DNA]</scope>
    <source>
        <strain evidence="13 14">SC-9</strain>
    </source>
</reference>
<evidence type="ECO:0000256" key="10">
    <source>
        <dbReference type="ARBA" id="ARBA00023242"/>
    </source>
</evidence>
<evidence type="ECO:0000313" key="13">
    <source>
        <dbReference type="EMBL" id="GMM33909.1"/>
    </source>
</evidence>
<dbReference type="PROSITE" id="PS50082">
    <property type="entry name" value="WD_REPEATS_2"/>
    <property type="match status" value="3"/>
</dbReference>
<feature type="repeat" description="WD" evidence="12">
    <location>
        <begin position="51"/>
        <end position="94"/>
    </location>
</feature>
<protein>
    <submittedName>
        <fullName evidence="13">Seh1 protein</fullName>
    </submittedName>
</protein>
<dbReference type="GO" id="GO:0034198">
    <property type="term" value="P:cellular response to amino acid starvation"/>
    <property type="evidence" value="ECO:0007669"/>
    <property type="project" value="TreeGrafter"/>
</dbReference>
<dbReference type="GeneID" id="90071888"/>
<dbReference type="Pfam" id="PF00400">
    <property type="entry name" value="WD40"/>
    <property type="match status" value="4"/>
</dbReference>
<evidence type="ECO:0000256" key="7">
    <source>
        <dbReference type="ARBA" id="ARBA00022927"/>
    </source>
</evidence>
<keyword evidence="4 12" id="KW-0853">WD repeat</keyword>
<organism evidence="13 14">
    <name type="scientific">Saccharomycopsis crataegensis</name>
    <dbReference type="NCBI Taxonomy" id="43959"/>
    <lineage>
        <taxon>Eukaryota</taxon>
        <taxon>Fungi</taxon>
        <taxon>Dikarya</taxon>
        <taxon>Ascomycota</taxon>
        <taxon>Saccharomycotina</taxon>
        <taxon>Saccharomycetes</taxon>
        <taxon>Saccharomycopsidaceae</taxon>
        <taxon>Saccharomycopsis</taxon>
    </lineage>
</organism>
<evidence type="ECO:0000256" key="3">
    <source>
        <dbReference type="ARBA" id="ARBA00022448"/>
    </source>
</evidence>
<name>A0AAV5QGQ1_9ASCO</name>
<dbReference type="GO" id="GO:0051028">
    <property type="term" value="P:mRNA transport"/>
    <property type="evidence" value="ECO:0007669"/>
    <property type="project" value="UniProtKB-KW"/>
</dbReference>
<keyword evidence="3" id="KW-0813">Transport</keyword>
<dbReference type="InterPro" id="IPR037363">
    <property type="entry name" value="Sec13/Seh1_fam"/>
</dbReference>
<evidence type="ECO:0000256" key="4">
    <source>
        <dbReference type="ARBA" id="ARBA00022574"/>
    </source>
</evidence>
<comment type="similarity">
    <text evidence="2">Belongs to the WD repeat SEC13 family.</text>
</comment>
<feature type="repeat" description="WD" evidence="12">
    <location>
        <begin position="7"/>
        <end position="48"/>
    </location>
</feature>
<dbReference type="Gene3D" id="2.130.10.10">
    <property type="entry name" value="YVTN repeat-like/Quinoprotein amine dehydrogenase"/>
    <property type="match status" value="1"/>
</dbReference>
<dbReference type="RefSeq" id="XP_064850909.1">
    <property type="nucleotide sequence ID" value="XM_064994837.1"/>
</dbReference>
<evidence type="ECO:0000313" key="14">
    <source>
        <dbReference type="Proteomes" id="UP001360560"/>
    </source>
</evidence>
<dbReference type="GO" id="GO:0015031">
    <property type="term" value="P:protein transport"/>
    <property type="evidence" value="ECO:0007669"/>
    <property type="project" value="UniProtKB-KW"/>
</dbReference>
<evidence type="ECO:0000256" key="5">
    <source>
        <dbReference type="ARBA" id="ARBA00022737"/>
    </source>
</evidence>
<evidence type="ECO:0000256" key="11">
    <source>
        <dbReference type="ARBA" id="ARBA00029433"/>
    </source>
</evidence>
<dbReference type="PANTHER" id="PTHR11024:SF3">
    <property type="entry name" value="NUCLEOPORIN SEH1"/>
    <property type="match status" value="1"/>
</dbReference>
<dbReference type="InterPro" id="IPR015943">
    <property type="entry name" value="WD40/YVTN_repeat-like_dom_sf"/>
</dbReference>
<dbReference type="SUPFAM" id="SSF50978">
    <property type="entry name" value="WD40 repeat-like"/>
    <property type="match status" value="1"/>
</dbReference>
<feature type="repeat" description="WD" evidence="12">
    <location>
        <begin position="307"/>
        <end position="339"/>
    </location>
</feature>
<dbReference type="PROSITE" id="PS50294">
    <property type="entry name" value="WD_REPEATS_REGION"/>
    <property type="match status" value="3"/>
</dbReference>
<comment type="caution">
    <text evidence="13">The sequence shown here is derived from an EMBL/GenBank/DDBJ whole genome shotgun (WGS) entry which is preliminary data.</text>
</comment>
<proteinExistence type="inferred from homology"/>
<dbReference type="SMART" id="SM00320">
    <property type="entry name" value="WD40"/>
    <property type="match status" value="5"/>
</dbReference>
<dbReference type="InterPro" id="IPR001680">
    <property type="entry name" value="WD40_rpt"/>
</dbReference>
<sequence length="360" mass="40422">MGLPPVVTGHEDLIHDVEFDYYGKTLATCSSDRHIRVFNLQDGKWVLRDNWKAHDSSIVKLAWAPPEYGQILASVSYDRTLKLWEHKNDAVSNSGTCYKRLVTMNDAQAPLFDVSFAPGYLYTFRVATIGSDSTLRVYEALKISDLSDWNLIQQERLSSKKLNSNLQGNFTVNWCQSKFVQEKICVSANDVCSIFIKGPNNTYVKDQFLPHHGELIRDVAWAPSMGRSFELLATASKDGFVRIFKIVDKTLDDYGVSGGDGSNSSLNYNQGLNNNIHMQDANAIEDDDENETTKKITRLDVNLLGEFSDHKSDVWSVSWNSTGTILSSSGDDGKVRFWKSGRTTDYRCIATTSVQKKSPN</sequence>
<dbReference type="InterPro" id="IPR036322">
    <property type="entry name" value="WD40_repeat_dom_sf"/>
</dbReference>
<gene>
    <name evidence="13" type="ORF">DASC09_012340</name>
</gene>
<evidence type="ECO:0000256" key="9">
    <source>
        <dbReference type="ARBA" id="ARBA00023132"/>
    </source>
</evidence>
<dbReference type="AlphaFoldDB" id="A0AAV5QGQ1"/>
<dbReference type="GO" id="GO:1904263">
    <property type="term" value="P:positive regulation of TORC1 signaling"/>
    <property type="evidence" value="ECO:0007669"/>
    <property type="project" value="TreeGrafter"/>
</dbReference>
<keyword evidence="14" id="KW-1185">Reference proteome</keyword>
<evidence type="ECO:0000256" key="12">
    <source>
        <dbReference type="PROSITE-ProRule" id="PRU00221"/>
    </source>
</evidence>
<evidence type="ECO:0000256" key="1">
    <source>
        <dbReference type="ARBA" id="ARBA00004567"/>
    </source>
</evidence>
<dbReference type="GO" id="GO:0031080">
    <property type="term" value="C:nuclear pore outer ring"/>
    <property type="evidence" value="ECO:0007669"/>
    <property type="project" value="TreeGrafter"/>
</dbReference>
<evidence type="ECO:0000256" key="6">
    <source>
        <dbReference type="ARBA" id="ARBA00022816"/>
    </source>
</evidence>
<dbReference type="GO" id="GO:0005198">
    <property type="term" value="F:structural molecule activity"/>
    <property type="evidence" value="ECO:0007669"/>
    <property type="project" value="InterPro"/>
</dbReference>
<evidence type="ECO:0000256" key="2">
    <source>
        <dbReference type="ARBA" id="ARBA00010102"/>
    </source>
</evidence>
<keyword evidence="8" id="KW-0811">Translocation</keyword>
<keyword evidence="6" id="KW-0509">mRNA transport</keyword>
<keyword evidence="7" id="KW-0653">Protein transport</keyword>
<dbReference type="PANTHER" id="PTHR11024">
    <property type="entry name" value="NUCLEAR PORE COMPLEX PROTEIN SEC13 / SEH1 FAMILY MEMBER"/>
    <property type="match status" value="1"/>
</dbReference>